<evidence type="ECO:0000313" key="4">
    <source>
        <dbReference type="Proteomes" id="UP000016933"/>
    </source>
</evidence>
<keyword evidence="1" id="KW-0175">Coiled coil</keyword>
<evidence type="ECO:0000256" key="2">
    <source>
        <dbReference type="SAM" id="MobiDB-lite"/>
    </source>
</evidence>
<feature type="compositionally biased region" description="Low complexity" evidence="2">
    <location>
        <begin position="20"/>
        <end position="34"/>
    </location>
</feature>
<feature type="coiled-coil region" evidence="1">
    <location>
        <begin position="255"/>
        <end position="282"/>
    </location>
</feature>
<feature type="coiled-coil region" evidence="1">
    <location>
        <begin position="195"/>
        <end position="229"/>
    </location>
</feature>
<gene>
    <name evidence="3" type="ORF">DOTSEDRAFT_72246</name>
</gene>
<reference evidence="4" key="1">
    <citation type="journal article" date="2012" name="PLoS Genet.">
        <title>The genomes of the fungal plant pathogens Cladosporium fulvum and Dothistroma septosporum reveal adaptation to different hosts and lifestyles but also signatures of common ancestry.</title>
        <authorList>
            <person name="de Wit P.J.G.M."/>
            <person name="van der Burgt A."/>
            <person name="Oekmen B."/>
            <person name="Stergiopoulos I."/>
            <person name="Abd-Elsalam K.A."/>
            <person name="Aerts A.L."/>
            <person name="Bahkali A.H."/>
            <person name="Beenen H.G."/>
            <person name="Chettri P."/>
            <person name="Cox M.P."/>
            <person name="Datema E."/>
            <person name="de Vries R.P."/>
            <person name="Dhillon B."/>
            <person name="Ganley A.R."/>
            <person name="Griffiths S.A."/>
            <person name="Guo Y."/>
            <person name="Hamelin R.C."/>
            <person name="Henrissat B."/>
            <person name="Kabir M.S."/>
            <person name="Jashni M.K."/>
            <person name="Kema G."/>
            <person name="Klaubauf S."/>
            <person name="Lapidus A."/>
            <person name="Levasseur A."/>
            <person name="Lindquist E."/>
            <person name="Mehrabi R."/>
            <person name="Ohm R.A."/>
            <person name="Owen T.J."/>
            <person name="Salamov A."/>
            <person name="Schwelm A."/>
            <person name="Schijlen E."/>
            <person name="Sun H."/>
            <person name="van den Burg H.A."/>
            <person name="van Ham R.C.H.J."/>
            <person name="Zhang S."/>
            <person name="Goodwin S.B."/>
            <person name="Grigoriev I.V."/>
            <person name="Collemare J."/>
            <person name="Bradshaw R.E."/>
        </authorList>
    </citation>
    <scope>NUCLEOTIDE SEQUENCE [LARGE SCALE GENOMIC DNA]</scope>
    <source>
        <strain evidence="4">NZE10 / CBS 128990</strain>
    </source>
</reference>
<keyword evidence="4" id="KW-1185">Reference proteome</keyword>
<proteinExistence type="predicted"/>
<dbReference type="OrthoDB" id="3647557at2759"/>
<sequence>MGNPPTRRAPMTRYQLGHDSAAPTSSTCSPPAGSARDKRFVCDITTPRQNSDQGDNVMPSDFTTAITKKRKRGDPSTRSLTILSSQKKVKQSLGKSTRSQDNIASSTLPGPSLFCKPRDYTGSDDVENQNSHLANALRNACDEIRSLKTDVARTESKTVNEERVIRQQMLFDFMLRQDQTRKECERNSARHIRTVAAMKSEVDEKMIAIEELKKMADTERRQDRAARDKLHQQYTAERNKYLNALSTSNLYQTSLEHCQQLLKTAEEDLAELQRIHNEEKILKQKTTRGLPPAYGSLDDVEVMPPWGRHEDGGTLDIAQIKHTVRHRFTRDLHNAQALANTYRESQDVRLKIKAGVELFRLSSLALQEACVSLREILDNADDVDICPRSKKRQKRRQGRTLEEQHQAPVSRRVYIADRTAKLVLDLAWRLIAIFDLRPQDIRLNSQLKTEIGLYWRKIDDVFVEAAKAVFHATLPDQRSDDNDEPLHRPGGLCPQCKSNECPGHCARVMELQYFLTHLKNVSKRLDQITNSSELRGTYFVEAYEWLTENVETERRLAASFAIPRFSSPCPQGGSHLVGHGHGGSLADAALMARLNSRPPQDDDTATVPDDNIEALAERAAEVERERYATQTGNRVATVHELEIIQRAHDRAFANDPVLRDFFGGPSGRRALADDPRWQEN</sequence>
<reference evidence="3 4" key="2">
    <citation type="journal article" date="2012" name="PLoS Pathog.">
        <title>Diverse lifestyles and strategies of plant pathogenesis encoded in the genomes of eighteen Dothideomycetes fungi.</title>
        <authorList>
            <person name="Ohm R.A."/>
            <person name="Feau N."/>
            <person name="Henrissat B."/>
            <person name="Schoch C.L."/>
            <person name="Horwitz B.A."/>
            <person name="Barry K.W."/>
            <person name="Condon B.J."/>
            <person name="Copeland A.C."/>
            <person name="Dhillon B."/>
            <person name="Glaser F."/>
            <person name="Hesse C.N."/>
            <person name="Kosti I."/>
            <person name="LaButti K."/>
            <person name="Lindquist E.A."/>
            <person name="Lucas S."/>
            <person name="Salamov A.A."/>
            <person name="Bradshaw R.E."/>
            <person name="Ciuffetti L."/>
            <person name="Hamelin R.C."/>
            <person name="Kema G.H.J."/>
            <person name="Lawrence C."/>
            <person name="Scott J.A."/>
            <person name="Spatafora J.W."/>
            <person name="Turgeon B.G."/>
            <person name="de Wit P.J.G.M."/>
            <person name="Zhong S."/>
            <person name="Goodwin S.B."/>
            <person name="Grigoriev I.V."/>
        </authorList>
    </citation>
    <scope>NUCLEOTIDE SEQUENCE [LARGE SCALE GENOMIC DNA]</scope>
    <source>
        <strain evidence="4">NZE10 / CBS 128990</strain>
    </source>
</reference>
<protein>
    <submittedName>
        <fullName evidence="3">Uncharacterized protein</fullName>
    </submittedName>
</protein>
<dbReference type="EMBL" id="KB446539">
    <property type="protein sequence ID" value="EME44720.1"/>
    <property type="molecule type" value="Genomic_DNA"/>
</dbReference>
<organism evidence="3 4">
    <name type="scientific">Dothistroma septosporum (strain NZE10 / CBS 128990)</name>
    <name type="common">Red band needle blight fungus</name>
    <name type="synonym">Mycosphaerella pini</name>
    <dbReference type="NCBI Taxonomy" id="675120"/>
    <lineage>
        <taxon>Eukaryota</taxon>
        <taxon>Fungi</taxon>
        <taxon>Dikarya</taxon>
        <taxon>Ascomycota</taxon>
        <taxon>Pezizomycotina</taxon>
        <taxon>Dothideomycetes</taxon>
        <taxon>Dothideomycetidae</taxon>
        <taxon>Mycosphaerellales</taxon>
        <taxon>Mycosphaerellaceae</taxon>
        <taxon>Dothistroma</taxon>
    </lineage>
</organism>
<accession>N1PQT6</accession>
<evidence type="ECO:0000256" key="1">
    <source>
        <dbReference type="SAM" id="Coils"/>
    </source>
</evidence>
<dbReference type="eggNOG" id="ENOG502RM5V">
    <property type="taxonomic scope" value="Eukaryota"/>
</dbReference>
<feature type="compositionally biased region" description="Polar residues" evidence="2">
    <location>
        <begin position="93"/>
        <end position="109"/>
    </location>
</feature>
<name>N1PQT6_DOTSN</name>
<dbReference type="HOGENOM" id="CLU_404392_0_0_1"/>
<dbReference type="AlphaFoldDB" id="N1PQT6"/>
<evidence type="ECO:0000313" key="3">
    <source>
        <dbReference type="EMBL" id="EME44720.1"/>
    </source>
</evidence>
<feature type="region of interest" description="Disordered" evidence="2">
    <location>
        <begin position="1"/>
        <end position="36"/>
    </location>
</feature>
<dbReference type="Proteomes" id="UP000016933">
    <property type="component" value="Unassembled WGS sequence"/>
</dbReference>
<feature type="region of interest" description="Disordered" evidence="2">
    <location>
        <begin position="85"/>
        <end position="125"/>
    </location>
</feature>